<dbReference type="Proteomes" id="UP001524383">
    <property type="component" value="Unassembled WGS sequence"/>
</dbReference>
<dbReference type="NCBIfam" id="NF047352">
    <property type="entry name" value="P_loop_sacsin"/>
    <property type="match status" value="1"/>
</dbReference>
<accession>A0ABD4TGQ0</accession>
<dbReference type="PANTHER" id="PTHR32387:SF3">
    <property type="entry name" value="ATP_DNA BINDING PROTEIN"/>
    <property type="match status" value="1"/>
</dbReference>
<keyword evidence="4" id="KW-1185">Reference proteome</keyword>
<gene>
    <name evidence="3" type="ORF">FTO68_00455</name>
</gene>
<organism evidence="3 4">
    <name type="scientific">Methanocalculus taiwanensis</name>
    <dbReference type="NCBI Taxonomy" id="106207"/>
    <lineage>
        <taxon>Archaea</taxon>
        <taxon>Methanobacteriati</taxon>
        <taxon>Methanobacteriota</taxon>
        <taxon>Stenosarchaea group</taxon>
        <taxon>Methanomicrobia</taxon>
        <taxon>Methanomicrobiales</taxon>
        <taxon>Methanocalculaceae</taxon>
        <taxon>Methanocalculus</taxon>
    </lineage>
</organism>
<dbReference type="Gene3D" id="3.30.565.10">
    <property type="entry name" value="Histidine kinase-like ATPase, C-terminal domain"/>
    <property type="match status" value="1"/>
</dbReference>
<feature type="region of interest" description="Disordered" evidence="1">
    <location>
        <begin position="1289"/>
        <end position="1341"/>
    </location>
</feature>
<dbReference type="SUPFAM" id="SSF55874">
    <property type="entry name" value="ATPase domain of HSP90 chaperone/DNA topoisomerase II/histidine kinase"/>
    <property type="match status" value="1"/>
</dbReference>
<feature type="domain" description="Sacsin/Nov" evidence="2">
    <location>
        <begin position="28"/>
        <end position="142"/>
    </location>
</feature>
<dbReference type="PANTHER" id="PTHR32387">
    <property type="entry name" value="WU:FJ29H11"/>
    <property type="match status" value="1"/>
</dbReference>
<dbReference type="Pfam" id="PF25794">
    <property type="entry name" value="SACS"/>
    <property type="match status" value="1"/>
</dbReference>
<dbReference type="InterPro" id="IPR052957">
    <property type="entry name" value="Auxin_embryo_med"/>
</dbReference>
<feature type="compositionally biased region" description="Basic and acidic residues" evidence="1">
    <location>
        <begin position="1314"/>
        <end position="1339"/>
    </location>
</feature>
<evidence type="ECO:0000259" key="2">
    <source>
        <dbReference type="Pfam" id="PF25794"/>
    </source>
</evidence>
<evidence type="ECO:0000256" key="1">
    <source>
        <dbReference type="SAM" id="MobiDB-lite"/>
    </source>
</evidence>
<feature type="compositionally biased region" description="Acidic residues" evidence="1">
    <location>
        <begin position="1295"/>
        <end position="1304"/>
    </location>
</feature>
<comment type="caution">
    <text evidence="3">The sequence shown here is derived from an EMBL/GenBank/DDBJ whole genome shotgun (WGS) entry which is preliminary data.</text>
</comment>
<evidence type="ECO:0000313" key="4">
    <source>
        <dbReference type="Proteomes" id="UP001524383"/>
    </source>
</evidence>
<dbReference type="RefSeq" id="WP_255331373.1">
    <property type="nucleotide sequence ID" value="NZ_VOTZ01000001.1"/>
</dbReference>
<sequence>MFSEQYEHIQEIRNRRKADPDTIEDLNNMLEEISTRIFKSGFHFLFEIIQNADDANYQSNNPSLCFKLVKNDPTSSLGSKGAFIIEKNETGFTKEDVKSICRAGVSPKRNSRAFIGEKGIGFKSVFRATDNPHIFSNGYHFCLPANKNDGTIGMVLPYWVDCIPETIDPSLTTIILPLDKTDLSYDDMKENLLQFDPNSILFLNKLKNISVVLDGETIFSLTKEVIDDYYISTIQEISNDGKKNSSIKRFLLCTDSFDKPIEITSEERSNCHESSISIAFPLDDDSTGDGKFFAYLPVKKIPEVPFLLNADFLLISSREDVHVDDPWNKWLISCVPKVFVKAFDKFLDMDEYSKSLYKFIPLNTSDDFFQPAIESIIDALKGMAIILTEPGGKRVKPNEAFLISKDLRSLLFETDLPKSLYTHRVVIEGIQVYNKQLKALGVESYPDEFIQEFFRDVDWIKNHDFNWLLRCYQYFASHKIDVSHCPIIPVDTHDGLQWFSKEEEAIYYPCNEELKSFINDIPDFIHIDLRFLSADFFNEILQETETCRWIEDTLGIQTLNEELINEISLNWVNNHFEGMSDDEIINASLYFSENLGSLLISRNIPIIIFNGEKKLLSMVKSQPGLQAIVPPMKLDTEAGWQNIFTTYEERDNLEILSDYYVTFAKTNDTSDSITHFFQNIGVNFYPLPLMVTLSLEKDQLVPLGYDYEAECAEKVRSTRGKKIINWKPFEMLKYFTFLNNDQKEIFTKSLLIWLKNQKPATTSSFVQKYPWQELIIYYFYYSCIPKPFNSELLQELKKKSWLPTTKGFYRPNDVFIQSAGIIEIFEYSVPYYEGQISDNLQKVFKLLGVRTEITSVDLVDYLSSLSTRSDISIEVIEKIYRRLSSIPSFPPDLKKRFESEKLFFIPLNDTNGKWVSKDQVIWRDRSQVFEDDYNYLQKYYPKFKDFFVNILEVKSDVDSECFANRLLRLQEEMISQSQDYPELLPKIYNELQKISNLAIRPSWWNDFQRKVKIWTTNSTFETPDLVYIPDDGDLKEIFEGPEIHFVWYPSDKARSYWDLLYKSLEVKNISEVVKRSIVRKNVLGPCSKPHYLTPSAKILILAWLFEKYYDEIYKKLVDNKAVELLLETQEFEISDLEIQYQLKSNKITKQHSAYWDLKSKTLLILNQPDKHIKPGVSRAIARELIILGEIENKTAGDLTEFIELVLNEDKNYCIQKLSANNWRCPDEVKDWLREKDLISGEHETTLIPIEYFEKETIIESSDNKILSSQVNSKDYTEDLSQNVDEAISERSSQSFEDEEGEEIVELPTKSSPNPERRYELVKNKSKNAPEKEKETRERSVSVNLPPVKEEAKPYLLDHYTNIDGDMICQICKSKLPFKLDDNQYYFETVQFLGDLKKHHKENYLALCPNHSAMFRHANQSKMQLKDLFLNMKGCRLEVTLARKQKSIHFTEVHISDLRAIIDSEEMGDDK</sequence>
<dbReference type="InterPro" id="IPR058210">
    <property type="entry name" value="SACS/Nov_dom"/>
</dbReference>
<protein>
    <recommendedName>
        <fullName evidence="2">Sacsin/Nov domain-containing protein</fullName>
    </recommendedName>
</protein>
<proteinExistence type="predicted"/>
<name>A0ABD4TGQ0_9EURY</name>
<evidence type="ECO:0000313" key="3">
    <source>
        <dbReference type="EMBL" id="MCQ1537467.1"/>
    </source>
</evidence>
<dbReference type="EMBL" id="VOTZ01000001">
    <property type="protein sequence ID" value="MCQ1537467.1"/>
    <property type="molecule type" value="Genomic_DNA"/>
</dbReference>
<dbReference type="InterPro" id="IPR036890">
    <property type="entry name" value="HATPase_C_sf"/>
</dbReference>
<reference evidence="3 4" key="1">
    <citation type="submission" date="2019-08" db="EMBL/GenBank/DDBJ databases">
        <authorList>
            <person name="Chen S.-C."/>
            <person name="Lai M.-C."/>
            <person name="You Y.-T."/>
        </authorList>
    </citation>
    <scope>NUCLEOTIDE SEQUENCE [LARGE SCALE GENOMIC DNA]</scope>
    <source>
        <strain evidence="3 4">P2F9704a</strain>
    </source>
</reference>